<accession>A0A645HEE2</accession>
<organism evidence="1">
    <name type="scientific">bioreactor metagenome</name>
    <dbReference type="NCBI Taxonomy" id="1076179"/>
    <lineage>
        <taxon>unclassified sequences</taxon>
        <taxon>metagenomes</taxon>
        <taxon>ecological metagenomes</taxon>
    </lineage>
</organism>
<dbReference type="AlphaFoldDB" id="A0A645HEE2"/>
<reference evidence="1" key="1">
    <citation type="submission" date="2019-08" db="EMBL/GenBank/DDBJ databases">
        <authorList>
            <person name="Kucharzyk K."/>
            <person name="Murdoch R.W."/>
            <person name="Higgins S."/>
            <person name="Loffler F."/>
        </authorList>
    </citation>
    <scope>NUCLEOTIDE SEQUENCE</scope>
</reference>
<protein>
    <submittedName>
        <fullName evidence="1">Uncharacterized protein</fullName>
    </submittedName>
</protein>
<gene>
    <name evidence="1" type="ORF">SDC9_184606</name>
</gene>
<proteinExistence type="predicted"/>
<name>A0A645HEE2_9ZZZZ</name>
<sequence>MDTDSPLNTGNINALDIRVETVRKLLGFCGIYNRPHQAHIERTATCENLLLRES</sequence>
<comment type="caution">
    <text evidence="1">The sequence shown here is derived from an EMBL/GenBank/DDBJ whole genome shotgun (WGS) entry which is preliminary data.</text>
</comment>
<evidence type="ECO:0000313" key="1">
    <source>
        <dbReference type="EMBL" id="MPN37090.1"/>
    </source>
</evidence>
<dbReference type="EMBL" id="VSSQ01091568">
    <property type="protein sequence ID" value="MPN37090.1"/>
    <property type="molecule type" value="Genomic_DNA"/>
</dbReference>